<name>A0A5S6QZH2_TRIMR</name>
<dbReference type="Proteomes" id="UP000046395">
    <property type="component" value="Unassembled WGS sequence"/>
</dbReference>
<accession>A0A5S6QZH2</accession>
<proteinExistence type="predicted"/>
<evidence type="ECO:0000256" key="1">
    <source>
        <dbReference type="SAM" id="MobiDB-lite"/>
    </source>
</evidence>
<dbReference type="AlphaFoldDB" id="A0A5S6QZH2"/>
<feature type="region of interest" description="Disordered" evidence="1">
    <location>
        <begin position="197"/>
        <end position="219"/>
    </location>
</feature>
<evidence type="ECO:0000313" key="3">
    <source>
        <dbReference type="WBParaSite" id="TMUE_3000012548.1"/>
    </source>
</evidence>
<protein>
    <submittedName>
        <fullName evidence="3">Uncharacterized protein</fullName>
    </submittedName>
</protein>
<organism evidence="2 3">
    <name type="scientific">Trichuris muris</name>
    <name type="common">Mouse whipworm</name>
    <dbReference type="NCBI Taxonomy" id="70415"/>
    <lineage>
        <taxon>Eukaryota</taxon>
        <taxon>Metazoa</taxon>
        <taxon>Ecdysozoa</taxon>
        <taxon>Nematoda</taxon>
        <taxon>Enoplea</taxon>
        <taxon>Dorylaimia</taxon>
        <taxon>Trichinellida</taxon>
        <taxon>Trichuridae</taxon>
        <taxon>Trichuris</taxon>
    </lineage>
</organism>
<evidence type="ECO:0000313" key="2">
    <source>
        <dbReference type="Proteomes" id="UP000046395"/>
    </source>
</evidence>
<dbReference type="WBParaSite" id="TMUE_3000012548.1">
    <property type="protein sequence ID" value="TMUE_3000012548.1"/>
    <property type="gene ID" value="WBGene00301609"/>
</dbReference>
<keyword evidence="2" id="KW-1185">Reference proteome</keyword>
<sequence>MRHRRNLKWNGISNRGVAPTEPGAISAPNVDSPTFRRGNFHGMTKALRQGSCKRRRVTVVHLQVGPLERSSNRWRIDAYGVYGRTFLSPRLVVACVWLILEKWAKVSFAQLFLAFHRPRQSIFVASRGNSALPRCFDCDQRAVHVFHLAGRQGELRRPERSGTVLEKGKSPGARCRSAAKRLAVECSLSKQANVRRYANRNGGGGAPKRKAKFKRGAGTPSLSMTVRRECRNWSDGGLLRRAGATPTKGLLVNALPKLTPELHSDRLRLSSSSMTC</sequence>
<reference evidence="3" key="1">
    <citation type="submission" date="2019-12" db="UniProtKB">
        <authorList>
            <consortium name="WormBaseParasite"/>
        </authorList>
    </citation>
    <scope>IDENTIFICATION</scope>
</reference>
<feature type="region of interest" description="Disordered" evidence="1">
    <location>
        <begin position="1"/>
        <end position="30"/>
    </location>
</feature>